<reference evidence="2" key="1">
    <citation type="submission" date="2022-11" db="UniProtKB">
        <authorList>
            <consortium name="WormBaseParasite"/>
        </authorList>
    </citation>
    <scope>IDENTIFICATION</scope>
</reference>
<dbReference type="Proteomes" id="UP000887576">
    <property type="component" value="Unplaced"/>
</dbReference>
<dbReference type="WBParaSite" id="JU765_v2.g15608.t1">
    <property type="protein sequence ID" value="JU765_v2.g15608.t1"/>
    <property type="gene ID" value="JU765_v2.g15608"/>
</dbReference>
<sequence length="1068" mass="119975">MAYYFFSWFLAPLLCSFWISALEISTTPKPDDSGAGIIIIAFIAGAIAIFAAVLITCFCCCRSRIRQAQINAEKLALLREEAAQHQTASAPNQSRQPPPKLDPNKRRSTLKDVFVCLLRPDQSAAKTKKFKMIIDKRKEAIKNIRTGTPAASVSPVSLVDVSQPPKNSGVLSQHSIFPENEIVQIGAPVTSECKSNEKVVSPESKPILKTEKRSKESNATSGKNPKEKRTKSLEKSKETPKNGRTDVTADVGSSNVKPLNDTKEPNLFQTPVVVQTRKGETIHLNAVFQDTLPGGSDKGVVINIHGAPGSHKDYKYVNPKLEAAGIRIVGINFPGCGYTDYDERLENHNFERVQFVQQIVDVLNLAEKSAIFIGHSRGSENALKMAVLNEEKSVGFVSVNPIGIRPHRGAHIRLFTFLANFWRILWLRWLSNWVLYQIYTKFAQFKVLDGHTCGVAMCMLTSLDYADAKPYIKKYNTDDLQAVLLYGGNDWLIEPEISREFLALFDNEYEFASFKVGEDEETTKAVVEEILDGRKTVGIYCAKDGHFLQKERANLIAESILAMFQRKLFKHKVHKNVKFRMVVFVCVSCGESLKKNKVTDHRARCSMNAVSCMDCHKDFDFSSYATHYTCVTEEQRVQGSLYKPKEDKTGMKRQAWYDSIEKAIAESKNQQVVQLLKKIQIEPNVPVKFAPFKNFVKNKYHESSEAVAQEAFNAIKTIYGSTKEVPTPVVKKDGFNYNQGVKDLISQCPSEGISVVDAFRIMIAAHRALYPEGTVSVEEICENVSLDVFYQDTCPGTSLPTFVALHGSPGSHKDFKYITPNLVEAGIRVVGINFPGLGFTQHDDTLKYDNLERNQLIQQVVDGLKLEKIVFCGHSRGSENALMCGVSNPDKTVGIVLINPTGLYRHKGIKPKLAINFLAALWRIVWLRFLSEILLYRIYQRIRLPVKSGKEAGVCLQNMTQCALGKQKEFIDKLNKNDQIQVVLAMAGQDNLLEEPVNRHLVNSFEKMKLIEVESCGDDSESCELLRNEFKAGHKRLGFLFLNEGHYLNKYRARFVADSVVEMFKIKN</sequence>
<proteinExistence type="predicted"/>
<accession>A0AC34QEM0</accession>
<organism evidence="1 2">
    <name type="scientific">Panagrolaimus sp. JU765</name>
    <dbReference type="NCBI Taxonomy" id="591449"/>
    <lineage>
        <taxon>Eukaryota</taxon>
        <taxon>Metazoa</taxon>
        <taxon>Ecdysozoa</taxon>
        <taxon>Nematoda</taxon>
        <taxon>Chromadorea</taxon>
        <taxon>Rhabditida</taxon>
        <taxon>Tylenchina</taxon>
        <taxon>Panagrolaimomorpha</taxon>
        <taxon>Panagrolaimoidea</taxon>
        <taxon>Panagrolaimidae</taxon>
        <taxon>Panagrolaimus</taxon>
    </lineage>
</organism>
<name>A0AC34QEM0_9BILA</name>
<evidence type="ECO:0000313" key="1">
    <source>
        <dbReference type="Proteomes" id="UP000887576"/>
    </source>
</evidence>
<evidence type="ECO:0000313" key="2">
    <source>
        <dbReference type="WBParaSite" id="JU765_v2.g15608.t1"/>
    </source>
</evidence>
<protein>
    <submittedName>
        <fullName evidence="2">Zinc finger C2H2 LYAR-type domain-containing protein</fullName>
    </submittedName>
</protein>